<proteinExistence type="predicted"/>
<protein>
    <submittedName>
        <fullName evidence="2">Uncharacterized protein</fullName>
    </submittedName>
</protein>
<sequence length="218" mass="24490">MMKWKSVRLHQKFGETLLGCLCISLILTACSRSTPPDADQTVSASEAQPTSTAHSQQSGKKLTELAGQASMPNESVSKVQQDLVDEQAPYVGRYHVKISCKDDFVQCSEGSAEYILTLAADGSAYRSIVYTGKLFSEKMAEDSNIRTYRRDTWSVNPEDSELVVHLEEGAEFYYRVDKQHNLILDLDRTLDLDNQINQHLFAAGYPMPTQAYRLIKDQ</sequence>
<dbReference type="AlphaFoldDB" id="A0A5N4WHC6"/>
<feature type="region of interest" description="Disordered" evidence="1">
    <location>
        <begin position="37"/>
        <end position="62"/>
    </location>
</feature>
<gene>
    <name evidence="2" type="ORF">F4W09_08495</name>
</gene>
<dbReference type="PROSITE" id="PS51257">
    <property type="entry name" value="PROKAR_LIPOPROTEIN"/>
    <property type="match status" value="1"/>
</dbReference>
<accession>A0A5N4WHC6</accession>
<evidence type="ECO:0000313" key="3">
    <source>
        <dbReference type="Proteomes" id="UP000325788"/>
    </source>
</evidence>
<feature type="compositionally biased region" description="Polar residues" evidence="1">
    <location>
        <begin position="37"/>
        <end position="60"/>
    </location>
</feature>
<dbReference type="Proteomes" id="UP000325788">
    <property type="component" value="Unassembled WGS sequence"/>
</dbReference>
<evidence type="ECO:0000256" key="1">
    <source>
        <dbReference type="SAM" id="MobiDB-lite"/>
    </source>
</evidence>
<comment type="caution">
    <text evidence="2">The sequence shown here is derived from an EMBL/GenBank/DDBJ whole genome shotgun (WGS) entry which is preliminary data.</text>
</comment>
<reference evidence="2 3" key="1">
    <citation type="submission" date="2019-09" db="EMBL/GenBank/DDBJ databases">
        <title>Draft genome sequence of Acinetobacter tandoii W4-4-4 isolated from environmental water sample.</title>
        <authorList>
            <person name="Wee S.K."/>
            <person name="Yan B."/>
            <person name="Mustaffa S.B."/>
            <person name="Yap E.P.H."/>
        </authorList>
    </citation>
    <scope>NUCLEOTIDE SEQUENCE [LARGE SCALE GENOMIC DNA]</scope>
    <source>
        <strain evidence="2 3">W4-4-4</strain>
    </source>
</reference>
<organism evidence="2 3">
    <name type="scientific">Acinetobacter tandoii</name>
    <dbReference type="NCBI Taxonomy" id="202954"/>
    <lineage>
        <taxon>Bacteria</taxon>
        <taxon>Pseudomonadati</taxon>
        <taxon>Pseudomonadota</taxon>
        <taxon>Gammaproteobacteria</taxon>
        <taxon>Moraxellales</taxon>
        <taxon>Moraxellaceae</taxon>
        <taxon>Acinetobacter</taxon>
    </lineage>
</organism>
<name>A0A5N4WHC6_9GAMM</name>
<evidence type="ECO:0000313" key="2">
    <source>
        <dbReference type="EMBL" id="KAB1855832.1"/>
    </source>
</evidence>
<dbReference type="RefSeq" id="WP_151504570.1">
    <property type="nucleotide sequence ID" value="NZ_BBNK01000003.1"/>
</dbReference>
<dbReference type="EMBL" id="VXLD01000004">
    <property type="protein sequence ID" value="KAB1855832.1"/>
    <property type="molecule type" value="Genomic_DNA"/>
</dbReference>